<dbReference type="InterPro" id="IPR036291">
    <property type="entry name" value="NAD(P)-bd_dom_sf"/>
</dbReference>
<feature type="domain" description="Aspartate dehydrogenase" evidence="2">
    <location>
        <begin position="160"/>
        <end position="240"/>
    </location>
</feature>
<gene>
    <name evidence="4" type="primary">nadX1_2</name>
    <name evidence="4" type="ORF">GCM10007857_85600</name>
</gene>
<sequence length="258" mass="27249">MTYRRIGIIGAGLIGKAIYDEVLRCEQAEVTYVLASRAGNAQRRVPEWLGLGLCVYDLEEALARPVDVVFEAAHADVLASIAPRVLASSDLCGFSCTALARPDVERAITENCLANGTRFFLPHGAILGLDGLVDGRECIEDVTITTTKSAAGLGQQGDAHGVVFEGTARDACRKFPRNVNVHAAIAIAGIGFDRTKSIVVAKPGTDEMHHRIQVSGQGFAWDFSVASHSLGGVTGAYTPKSAAGSVRRILASKGIVNC</sequence>
<protein>
    <submittedName>
        <fullName evidence="4">L-aspartate dehydrogenase 1</fullName>
    </submittedName>
</protein>
<dbReference type="Gene3D" id="3.30.360.10">
    <property type="entry name" value="Dihydrodipicolinate Reductase, domain 2"/>
    <property type="match status" value="1"/>
</dbReference>
<evidence type="ECO:0000313" key="5">
    <source>
        <dbReference type="Proteomes" id="UP001156905"/>
    </source>
</evidence>
<proteinExistence type="inferred from homology"/>
<comment type="caution">
    <text evidence="4">The sequence shown here is derived from an EMBL/GenBank/DDBJ whole genome shotgun (WGS) entry which is preliminary data.</text>
</comment>
<keyword evidence="5" id="KW-1185">Reference proteome</keyword>
<dbReference type="InterPro" id="IPR005106">
    <property type="entry name" value="Asp/hSer_DH_NAD-bd"/>
</dbReference>
<evidence type="ECO:0000313" key="4">
    <source>
        <dbReference type="EMBL" id="GLR91842.1"/>
    </source>
</evidence>
<dbReference type="Gene3D" id="3.40.50.720">
    <property type="entry name" value="NAD(P)-binding Rossmann-like Domain"/>
    <property type="match status" value="1"/>
</dbReference>
<dbReference type="SUPFAM" id="SSF51735">
    <property type="entry name" value="NAD(P)-binding Rossmann-fold domains"/>
    <property type="match status" value="1"/>
</dbReference>
<dbReference type="RefSeq" id="WP_284275546.1">
    <property type="nucleotide sequence ID" value="NZ_BSOW01000056.1"/>
</dbReference>
<dbReference type="PANTHER" id="PTHR31873:SF6">
    <property type="entry name" value="ASPARTATE DEHYDROGENASE DOMAIN-CONTAINING PROTEIN"/>
    <property type="match status" value="1"/>
</dbReference>
<dbReference type="PANTHER" id="PTHR31873">
    <property type="entry name" value="L-ASPARTATE DEHYDROGENASE-RELATED"/>
    <property type="match status" value="1"/>
</dbReference>
<accession>A0ABQ6BBS1</accession>
<dbReference type="Pfam" id="PF01958">
    <property type="entry name" value="Asp_DH_C"/>
    <property type="match status" value="1"/>
</dbReference>
<dbReference type="EMBL" id="BSOW01000056">
    <property type="protein sequence ID" value="GLR91842.1"/>
    <property type="molecule type" value="Genomic_DNA"/>
</dbReference>
<evidence type="ECO:0000259" key="3">
    <source>
        <dbReference type="Pfam" id="PF03447"/>
    </source>
</evidence>
<reference evidence="5" key="1">
    <citation type="journal article" date="2019" name="Int. J. Syst. Evol. Microbiol.">
        <title>The Global Catalogue of Microorganisms (GCM) 10K type strain sequencing project: providing services to taxonomists for standard genome sequencing and annotation.</title>
        <authorList>
            <consortium name="The Broad Institute Genomics Platform"/>
            <consortium name="The Broad Institute Genome Sequencing Center for Infectious Disease"/>
            <person name="Wu L."/>
            <person name="Ma J."/>
        </authorList>
    </citation>
    <scope>NUCLEOTIDE SEQUENCE [LARGE SCALE GENOMIC DNA]</scope>
    <source>
        <strain evidence="5">NBRC 102520</strain>
    </source>
</reference>
<name>A0ABQ6BBS1_9BRAD</name>
<dbReference type="Proteomes" id="UP001156905">
    <property type="component" value="Unassembled WGS sequence"/>
</dbReference>
<feature type="domain" description="Aspartate/homoserine dehydrogenase NAD-binding" evidence="3">
    <location>
        <begin position="10"/>
        <end position="122"/>
    </location>
</feature>
<evidence type="ECO:0000259" key="2">
    <source>
        <dbReference type="Pfam" id="PF01958"/>
    </source>
</evidence>
<dbReference type="Pfam" id="PF03447">
    <property type="entry name" value="NAD_binding_3"/>
    <property type="match status" value="1"/>
</dbReference>
<dbReference type="InterPro" id="IPR002811">
    <property type="entry name" value="Asp_DH"/>
</dbReference>
<evidence type="ECO:0000256" key="1">
    <source>
        <dbReference type="ARBA" id="ARBA00008331"/>
    </source>
</evidence>
<organism evidence="4 5">
    <name type="scientific">Bradyrhizobium iriomotense</name>
    <dbReference type="NCBI Taxonomy" id="441950"/>
    <lineage>
        <taxon>Bacteria</taxon>
        <taxon>Pseudomonadati</taxon>
        <taxon>Pseudomonadota</taxon>
        <taxon>Alphaproteobacteria</taxon>
        <taxon>Hyphomicrobiales</taxon>
        <taxon>Nitrobacteraceae</taxon>
        <taxon>Bradyrhizobium</taxon>
    </lineage>
</organism>
<dbReference type="SUPFAM" id="SSF55347">
    <property type="entry name" value="Glyceraldehyde-3-phosphate dehydrogenase-like, C-terminal domain"/>
    <property type="match status" value="1"/>
</dbReference>
<comment type="similarity">
    <text evidence="1">Belongs to the L-aspartate dehydrogenase family.</text>
</comment>